<feature type="compositionally biased region" description="Polar residues" evidence="1">
    <location>
        <begin position="1"/>
        <end position="14"/>
    </location>
</feature>
<name>A0A8X6VEB3_TRICX</name>
<dbReference type="Proteomes" id="UP000887159">
    <property type="component" value="Unassembled WGS sequence"/>
</dbReference>
<comment type="caution">
    <text evidence="2">The sequence shown here is derived from an EMBL/GenBank/DDBJ whole genome shotgun (WGS) entry which is preliminary data.</text>
</comment>
<evidence type="ECO:0000313" key="2">
    <source>
        <dbReference type="EMBL" id="GFY09484.1"/>
    </source>
</evidence>
<dbReference type="EMBL" id="BMAU01021290">
    <property type="protein sequence ID" value="GFY09484.1"/>
    <property type="molecule type" value="Genomic_DNA"/>
</dbReference>
<dbReference type="SUPFAM" id="SSF90250">
    <property type="entry name" value="Troponin coil-coiled subunits"/>
    <property type="match status" value="1"/>
</dbReference>
<feature type="region of interest" description="Disordered" evidence="1">
    <location>
        <begin position="1"/>
        <end position="28"/>
    </location>
</feature>
<proteinExistence type="predicted"/>
<gene>
    <name evidence="2" type="primary">TNT</name>
    <name evidence="2" type="ORF">TNCV_4321631</name>
</gene>
<accession>A0A8X6VEB3</accession>
<protein>
    <submittedName>
        <fullName evidence="2">Troponin T</fullName>
    </submittedName>
</protein>
<sequence length="235" mass="26165">MNSSQHRCMNQAPASENQTQQQSLNSSLEDTVGSPLVHLGGMLLNGSTSSLPNSPLQPSVTSITYGPWYTTFATSLILDGPILPCTLKELSERQRQINRSKALKKGLDPSKALSGKYPPMINVASKYERRLDRRNFGDKKSLFEGGYVSQLEAMNSSEWENRMKNFKERGPSRLLKWDPSGPKNKEKQENTEPIEEEDLGDLDFTPPQNPIEAQQENVLDSGYSLSTIILDGCES</sequence>
<feature type="compositionally biased region" description="Acidic residues" evidence="1">
    <location>
        <begin position="192"/>
        <end position="201"/>
    </location>
</feature>
<evidence type="ECO:0000256" key="1">
    <source>
        <dbReference type="SAM" id="MobiDB-lite"/>
    </source>
</evidence>
<evidence type="ECO:0000313" key="3">
    <source>
        <dbReference type="Proteomes" id="UP000887159"/>
    </source>
</evidence>
<organism evidence="2 3">
    <name type="scientific">Trichonephila clavipes</name>
    <name type="common">Golden silk orbweaver</name>
    <name type="synonym">Nephila clavipes</name>
    <dbReference type="NCBI Taxonomy" id="2585209"/>
    <lineage>
        <taxon>Eukaryota</taxon>
        <taxon>Metazoa</taxon>
        <taxon>Ecdysozoa</taxon>
        <taxon>Arthropoda</taxon>
        <taxon>Chelicerata</taxon>
        <taxon>Arachnida</taxon>
        <taxon>Araneae</taxon>
        <taxon>Araneomorphae</taxon>
        <taxon>Entelegynae</taxon>
        <taxon>Araneoidea</taxon>
        <taxon>Nephilidae</taxon>
        <taxon>Trichonephila</taxon>
    </lineage>
</organism>
<dbReference type="AlphaFoldDB" id="A0A8X6VEB3"/>
<dbReference type="InterPro" id="IPR038077">
    <property type="entry name" value="Troponin_sf"/>
</dbReference>
<reference evidence="2" key="1">
    <citation type="submission" date="2020-08" db="EMBL/GenBank/DDBJ databases">
        <title>Multicomponent nature underlies the extraordinary mechanical properties of spider dragline silk.</title>
        <authorList>
            <person name="Kono N."/>
            <person name="Nakamura H."/>
            <person name="Mori M."/>
            <person name="Yoshida Y."/>
            <person name="Ohtoshi R."/>
            <person name="Malay A.D."/>
            <person name="Moran D.A.P."/>
            <person name="Tomita M."/>
            <person name="Numata K."/>
            <person name="Arakawa K."/>
        </authorList>
    </citation>
    <scope>NUCLEOTIDE SEQUENCE</scope>
</reference>
<feature type="compositionally biased region" description="Low complexity" evidence="1">
    <location>
        <begin position="15"/>
        <end position="28"/>
    </location>
</feature>
<keyword evidence="3" id="KW-1185">Reference proteome</keyword>
<feature type="region of interest" description="Disordered" evidence="1">
    <location>
        <begin position="170"/>
        <end position="218"/>
    </location>
</feature>